<evidence type="ECO:0000313" key="2">
    <source>
        <dbReference type="EMBL" id="TCK22574.1"/>
    </source>
</evidence>
<dbReference type="GO" id="GO:0005737">
    <property type="term" value="C:cytoplasm"/>
    <property type="evidence" value="ECO:0007669"/>
    <property type="project" value="TreeGrafter"/>
</dbReference>
<name>A0A4R1HJM9_PSEEN</name>
<dbReference type="InterPro" id="IPR036866">
    <property type="entry name" value="RibonucZ/Hydroxyglut_hydro"/>
</dbReference>
<dbReference type="EMBL" id="SMFZ01000002">
    <property type="protein sequence ID" value="TCK22574.1"/>
    <property type="molecule type" value="Genomic_DNA"/>
</dbReference>
<comment type="caution">
    <text evidence="2">The sequence shown here is derived from an EMBL/GenBank/DDBJ whole genome shotgun (WGS) entry which is preliminary data.</text>
</comment>
<dbReference type="SUPFAM" id="SSF56281">
    <property type="entry name" value="Metallo-hydrolase/oxidoreductase"/>
    <property type="match status" value="1"/>
</dbReference>
<accession>A0A4R1HJM9</accession>
<dbReference type="PANTHER" id="PTHR15032:SF4">
    <property type="entry name" value="N-ACYL-PHOSPHATIDYLETHANOLAMINE-HYDROLYZING PHOSPHOLIPASE D"/>
    <property type="match status" value="1"/>
</dbReference>
<dbReference type="AlphaFoldDB" id="A0A4R1HJM9"/>
<dbReference type="Gene3D" id="3.60.15.10">
    <property type="entry name" value="Ribonuclease Z/Hydroxyacylglutathione hydrolase-like"/>
    <property type="match status" value="1"/>
</dbReference>
<evidence type="ECO:0000259" key="1">
    <source>
        <dbReference type="Pfam" id="PF12706"/>
    </source>
</evidence>
<gene>
    <name evidence="2" type="ORF">EV378_6580</name>
</gene>
<reference evidence="2 3" key="1">
    <citation type="submission" date="2019-03" db="EMBL/GenBank/DDBJ databases">
        <title>Sequencing the genomes of 1000 actinobacteria strains.</title>
        <authorList>
            <person name="Klenk H.-P."/>
        </authorList>
    </citation>
    <scope>NUCLEOTIDE SEQUENCE [LARGE SCALE GENOMIC DNA]</scope>
    <source>
        <strain evidence="2 3">DSM 44969</strain>
    </source>
</reference>
<dbReference type="RefSeq" id="WP_207908928.1">
    <property type="nucleotide sequence ID" value="NZ_SMFZ01000002.1"/>
</dbReference>
<dbReference type="InterPro" id="IPR001279">
    <property type="entry name" value="Metallo-B-lactamas"/>
</dbReference>
<feature type="domain" description="Metallo-beta-lactamase" evidence="1">
    <location>
        <begin position="115"/>
        <end position="315"/>
    </location>
</feature>
<dbReference type="PANTHER" id="PTHR15032">
    <property type="entry name" value="N-ACYL-PHOSPHATIDYLETHANOLAMINE-HYDROLYZING PHOSPHOLIPASE D"/>
    <property type="match status" value="1"/>
</dbReference>
<keyword evidence="3" id="KW-1185">Reference proteome</keyword>
<protein>
    <submittedName>
        <fullName evidence="2">L-ascorbate metabolism protein UlaG (Beta-lactamase superfamily)</fullName>
    </submittedName>
</protein>
<dbReference type="Pfam" id="PF12706">
    <property type="entry name" value="Lactamase_B_2"/>
    <property type="match status" value="1"/>
</dbReference>
<sequence>MPSPRVPLIAASTLTGIAGATWWFRRNAGAYDRSLRAVTSRSPHATDGIFANTEPGEPRPDVSPRRVVRMVRHRNEVGVPPGRVPLAPLRLPARPAALAATWLGHAGVLLEIDGRRVLVDPVWSKQVSPVPFIGPRRLHPAPGPLSALTALAGGLDAVLISHDHYDHLDVRTVRRLAADTTATFVAPLGVGEHLRRWGVPAARIVQCDWDETADVAGLRLTCLEARHFSGRWLRRNTTQWGAWSVAGPQHRVYAGGDTGPTGAFARSGAAHGPFDLTLLPIGAYATLWPDVHMTPEQAVDAHLALRGDVLVPIHWASFNLGFHAWAEPAERLARAASDASVTVAFPRVGGRVEPGSVLPDDSWWTVLD</sequence>
<proteinExistence type="predicted"/>
<organism evidence="2 3">
    <name type="scientific">Pseudonocardia endophytica</name>
    <dbReference type="NCBI Taxonomy" id="401976"/>
    <lineage>
        <taxon>Bacteria</taxon>
        <taxon>Bacillati</taxon>
        <taxon>Actinomycetota</taxon>
        <taxon>Actinomycetes</taxon>
        <taxon>Pseudonocardiales</taxon>
        <taxon>Pseudonocardiaceae</taxon>
        <taxon>Pseudonocardia</taxon>
    </lineage>
</organism>
<evidence type="ECO:0000313" key="3">
    <source>
        <dbReference type="Proteomes" id="UP000295560"/>
    </source>
</evidence>
<dbReference type="Proteomes" id="UP000295560">
    <property type="component" value="Unassembled WGS sequence"/>
</dbReference>